<dbReference type="PANTHER" id="PTHR37317:SF1">
    <property type="entry name" value="ZINC-RIBBON DOMAIN-CONTAINING PROTEIN-RELATED"/>
    <property type="match status" value="1"/>
</dbReference>
<dbReference type="AlphaFoldDB" id="A0A123T2X7"/>
<dbReference type="InterPro" id="IPR025487">
    <property type="entry name" value="DUF4379"/>
</dbReference>
<feature type="domain" description="Treble clef zinc finger" evidence="1">
    <location>
        <begin position="611"/>
        <end position="663"/>
    </location>
</feature>
<reference evidence="2 3" key="1">
    <citation type="submission" date="2016-02" db="EMBL/GenBank/DDBJ databases">
        <authorList>
            <consortium name="Pathogen Informatics"/>
        </authorList>
    </citation>
    <scope>NUCLEOTIDE SEQUENCE [LARGE SCALE GENOMIC DNA]</scope>
    <source>
        <strain evidence="2 3">LSS54</strain>
    </source>
</reference>
<dbReference type="EMBL" id="FIHD01000011">
    <property type="protein sequence ID" value="CYU83732.1"/>
    <property type="molecule type" value="Genomic_DNA"/>
</dbReference>
<evidence type="ECO:0000313" key="2">
    <source>
        <dbReference type="EMBL" id="CYU83732.1"/>
    </source>
</evidence>
<dbReference type="Proteomes" id="UP000073494">
    <property type="component" value="Unassembled WGS sequence"/>
</dbReference>
<proteinExistence type="predicted"/>
<accession>A0A123T2X7</accession>
<dbReference type="Pfam" id="PF14311">
    <property type="entry name" value="DUF4379"/>
    <property type="match status" value="5"/>
</dbReference>
<dbReference type="PANTHER" id="PTHR37317">
    <property type="entry name" value="BLR8090 PROTEIN"/>
    <property type="match status" value="1"/>
</dbReference>
<gene>
    <name evidence="2" type="ORF">ERS132416_00783</name>
</gene>
<feature type="domain" description="Treble clef zinc finger" evidence="1">
    <location>
        <begin position="388"/>
        <end position="441"/>
    </location>
</feature>
<name>A0A123T2X7_STRSU</name>
<feature type="domain" description="Treble clef zinc finger" evidence="1">
    <location>
        <begin position="10"/>
        <end position="69"/>
    </location>
</feature>
<evidence type="ECO:0000259" key="1">
    <source>
        <dbReference type="Pfam" id="PF14311"/>
    </source>
</evidence>
<organism evidence="2 3">
    <name type="scientific">Streptococcus suis</name>
    <dbReference type="NCBI Taxonomy" id="1307"/>
    <lineage>
        <taxon>Bacteria</taxon>
        <taxon>Bacillati</taxon>
        <taxon>Bacillota</taxon>
        <taxon>Bacilli</taxon>
        <taxon>Lactobacillales</taxon>
        <taxon>Streptococcaceae</taxon>
        <taxon>Streptococcus</taxon>
    </lineage>
</organism>
<feature type="domain" description="Treble clef zinc finger" evidence="1">
    <location>
        <begin position="539"/>
        <end position="592"/>
    </location>
</feature>
<sequence>MEVVKDIPELLKYWNYEKNLQFGIDPKNLLTSNRRKYYWACPTCKLEWHGTVKIATERFKEYNTACKNCIRDNNSVLSIRPEILNYIDFNAEDINTIETLLRETLMNAKRVFQYKCPTCRLCWKDYVNSLKLEVKEDGTLCHIDCNENLQKLRYRDVYPSLESIYHVDNNINFDDLTLLENITIHRKWQCNKCEVEFSLSIDKLLNRISRTGSYCIQCNATFDSLLPKTKDNSPLTFLQKEHLDEWSISNIIQSNQFDALTNVGVIWNCNNCKGEYNCSPIEKLSTPCPYCDNKRMLKGFNTLLEKFPQFEVFWDDKNPNTFGDYWQYSKETLSWICPCCNISFLSSPAAIVARINPNGFNNLTCPNFCDWSSFIFKSMVFSEKPIMLQEWSPKNEIAPEKALHHIETKKYIWNCSNCHGEYMSSIPIRKEVEVACPYCRMEKLKPDFNSIGQMYPEIAAYWGSTNEKSPFDYLPNKSNRTHCYIVCPECTLEYQLSLRGLLDAYNYYGLKGLSKICLFCTQKLPIPGVNSLDILKPYLIEEWSSNNKKEMGEYFATSNQIVEWSCRNCKNLYKACINERYENDNACPYCTGAEILRGFNDLQTLYPHLEKEWSAKNKLKCTEYLPTSNYKAIWNCNECKNEYKANICNRIKPNFECPFCSGKIILPLVETEHNLLKEWDYLNNILLADPKTLTKRSKIKVWWICKNNEEHRYMFPINKRILYEYRNKETCSICKGLRRKREHFIQYKK</sequence>
<evidence type="ECO:0000313" key="3">
    <source>
        <dbReference type="Proteomes" id="UP000073494"/>
    </source>
</evidence>
<dbReference type="RefSeq" id="WP_053042429.1">
    <property type="nucleotide sequence ID" value="NZ_CEFG01000037.1"/>
</dbReference>
<protein>
    <recommendedName>
        <fullName evidence="1">Treble clef zinc finger domain-containing protein</fullName>
    </recommendedName>
</protein>
<feature type="domain" description="Treble clef zinc finger" evidence="1">
    <location>
        <begin position="675"/>
        <end position="736"/>
    </location>
</feature>